<feature type="domain" description="Peptidase M4 C-terminal" evidence="10">
    <location>
        <begin position="204"/>
        <end position="372"/>
    </location>
</feature>
<feature type="domain" description="Peptidase M4" evidence="9">
    <location>
        <begin position="128"/>
        <end position="200"/>
    </location>
</feature>
<organism evidence="11 13">
    <name type="scientific">Providencia huashanensis</name>
    <dbReference type="NCBI Taxonomy" id="3037798"/>
    <lineage>
        <taxon>Bacteria</taxon>
        <taxon>Pseudomonadati</taxon>
        <taxon>Pseudomonadota</taxon>
        <taxon>Gammaproteobacteria</taxon>
        <taxon>Enterobacterales</taxon>
        <taxon>Morganellaceae</taxon>
        <taxon>Providencia</taxon>
    </lineage>
</organism>
<comment type="subcellular location">
    <subcellularLocation>
        <location evidence="8">Secreted</location>
    </subcellularLocation>
</comment>
<accession>A0AA42FMI6</accession>
<feature type="active site" description="Proton donor" evidence="7">
    <location>
        <position position="297"/>
    </location>
</feature>
<evidence type="ECO:0000313" key="14">
    <source>
        <dbReference type="Proteomes" id="UP001176478"/>
    </source>
</evidence>
<dbReference type="PANTHER" id="PTHR43579:SF1">
    <property type="entry name" value="NEUTRAL METALLOPROTEINASE"/>
    <property type="match status" value="1"/>
</dbReference>
<dbReference type="GO" id="GO:0006508">
    <property type="term" value="P:proteolysis"/>
    <property type="evidence" value="ECO:0007669"/>
    <property type="project" value="UniProtKB-KW"/>
</dbReference>
<dbReference type="GO" id="GO:0005576">
    <property type="term" value="C:extracellular region"/>
    <property type="evidence" value="ECO:0007669"/>
    <property type="project" value="UniProtKB-SubCell"/>
</dbReference>
<keyword evidence="5 8" id="KW-0862">Zinc</keyword>
<comment type="caution">
    <text evidence="11">The sequence shown here is derived from an EMBL/GenBank/DDBJ whole genome shotgun (WGS) entry which is preliminary data.</text>
</comment>
<protein>
    <recommendedName>
        <fullName evidence="8">Neutral metalloproteinase</fullName>
        <ecNumber evidence="8">3.4.24.-</ecNumber>
    </recommendedName>
</protein>
<evidence type="ECO:0000313" key="12">
    <source>
        <dbReference type="EMBL" id="MDO7857959.1"/>
    </source>
</evidence>
<comment type="cofactor">
    <cofactor evidence="8">
        <name>Zn(2+)</name>
        <dbReference type="ChEBI" id="CHEBI:29105"/>
    </cofactor>
</comment>
<dbReference type="AlphaFoldDB" id="A0AA42FMI6"/>
<evidence type="ECO:0000256" key="5">
    <source>
        <dbReference type="ARBA" id="ARBA00022833"/>
    </source>
</evidence>
<comment type="function">
    <text evidence="8">Extracellular zinc metalloprotease.</text>
</comment>
<dbReference type="Pfam" id="PF01447">
    <property type="entry name" value="Peptidase_M4"/>
    <property type="match status" value="1"/>
</dbReference>
<dbReference type="PRINTS" id="PR00730">
    <property type="entry name" value="THERMOLYSIN"/>
</dbReference>
<evidence type="ECO:0000256" key="1">
    <source>
        <dbReference type="ARBA" id="ARBA00009388"/>
    </source>
</evidence>
<evidence type="ECO:0000256" key="6">
    <source>
        <dbReference type="ARBA" id="ARBA00023049"/>
    </source>
</evidence>
<evidence type="ECO:0000256" key="7">
    <source>
        <dbReference type="PIRSR" id="PIRSR623612-1"/>
    </source>
</evidence>
<dbReference type="InterPro" id="IPR001570">
    <property type="entry name" value="Peptidase_M4_C_domain"/>
</dbReference>
<dbReference type="EMBL" id="JAUQTG010000011">
    <property type="protein sequence ID" value="MDO7857959.1"/>
    <property type="molecule type" value="Genomic_DNA"/>
</dbReference>
<reference evidence="12" key="3">
    <citation type="journal article" date="2024" name="Int. J. Antimicrob. Agents">
        <title>Identification of a novel Providencia species showing multi-drug-resistant in three patients with hospital-acquired infection.</title>
        <authorList>
            <person name="Yang W."/>
            <person name="Chen J."/>
            <person name="Yang F."/>
            <person name="Ji P."/>
            <person name="Shen S."/>
            <person name="Yin D."/>
            <person name="Hu F."/>
        </authorList>
    </citation>
    <scope>NUCLEOTIDE SEQUENCE</scope>
    <source>
        <strain evidence="12">CRE-138-0111</strain>
    </source>
</reference>
<dbReference type="InterPro" id="IPR023612">
    <property type="entry name" value="Peptidase_M4"/>
</dbReference>
<dbReference type="CDD" id="cd09597">
    <property type="entry name" value="M4_TLP"/>
    <property type="match status" value="1"/>
</dbReference>
<feature type="active site" evidence="7">
    <location>
        <position position="194"/>
    </location>
</feature>
<dbReference type="SUPFAM" id="SSF55486">
    <property type="entry name" value="Metalloproteases ('zincins'), catalytic domain"/>
    <property type="match status" value="1"/>
</dbReference>
<reference evidence="11" key="1">
    <citation type="submission" date="2023-03" db="EMBL/GenBank/DDBJ databases">
        <title>a new species belonging to Providencia genus.</title>
        <authorList>
            <person name="Yang W."/>
            <person name="Hu F."/>
            <person name="Shen S."/>
            <person name="Ding L."/>
            <person name="Yin D."/>
        </authorList>
    </citation>
    <scope>NUCLEOTIDE SEQUENCE</scope>
    <source>
        <strain evidence="11">CRE-3FA-0001</strain>
    </source>
</reference>
<evidence type="ECO:0000256" key="2">
    <source>
        <dbReference type="ARBA" id="ARBA00022670"/>
    </source>
</evidence>
<evidence type="ECO:0000259" key="10">
    <source>
        <dbReference type="Pfam" id="PF02868"/>
    </source>
</evidence>
<name>A0AA42FMI6_9GAMM</name>
<keyword evidence="14" id="KW-1185">Reference proteome</keyword>
<keyword evidence="2 8" id="KW-0645">Protease</keyword>
<dbReference type="EC" id="3.4.24.-" evidence="8"/>
<dbReference type="PANTHER" id="PTHR43579">
    <property type="match status" value="1"/>
</dbReference>
<evidence type="ECO:0000313" key="13">
    <source>
        <dbReference type="Proteomes" id="UP001156701"/>
    </source>
</evidence>
<keyword evidence="4 8" id="KW-0378">Hydrolase</keyword>
<reference evidence="12" key="2">
    <citation type="submission" date="2023-07" db="EMBL/GenBank/DDBJ databases">
        <authorList>
            <person name="Yang W."/>
            <person name="Chen J."/>
            <person name="Ji P."/>
            <person name="Hu F."/>
        </authorList>
    </citation>
    <scope>NUCLEOTIDE SEQUENCE</scope>
    <source>
        <strain evidence="12">CRE-138-0111</strain>
    </source>
</reference>
<comment type="similarity">
    <text evidence="1 8">Belongs to the peptidase M4 family.</text>
</comment>
<dbReference type="Proteomes" id="UP001156701">
    <property type="component" value="Unassembled WGS sequence"/>
</dbReference>
<keyword evidence="6 8" id="KW-0482">Metalloprotease</keyword>
<dbReference type="Proteomes" id="UP001176478">
    <property type="component" value="Unassembled WGS sequence"/>
</dbReference>
<evidence type="ECO:0000259" key="9">
    <source>
        <dbReference type="Pfam" id="PF01447"/>
    </source>
</evidence>
<evidence type="ECO:0000256" key="4">
    <source>
        <dbReference type="ARBA" id="ARBA00022801"/>
    </source>
</evidence>
<keyword evidence="8" id="KW-0964">Secreted</keyword>
<dbReference type="InterPro" id="IPR052759">
    <property type="entry name" value="Metalloprotease_M4"/>
</dbReference>
<sequence length="378" mass="41880">MSQILGRSLLSPCLISSLISETGVTKLNPTLIHINDVMSRIYSDEDAQLHRNSLSACSIDPVKNYSRFIRDAQRPVPYKIHRHSDLPICQRDQLSLNEHMPHDDYTVIMSEGDDKAPSAPAGYVFDYIGKVRAFFKEKLDIDQMFGCSADINAVIHYGTNYANAFWNSQAIFFGDGDGKVFGPFYNDIDIIAHELAHGFISSKANFRYAFQSGALNESVADVLGIMVKQFVQNETACESNWLIGENLFIDQINAPALRSMSAPGTAYALNNKNVDPQVGHMSQYRDLPMRIDNGGVHINSGIPNKAFHLLATSLGGYTWDVAGKIWIAAVSDPIVTSMADFKQFATATVSNAQKLFGEQIASQTQKSWEKVGLVFDKH</sequence>
<keyword evidence="3" id="KW-0479">Metal-binding</keyword>
<dbReference type="GO" id="GO:0046872">
    <property type="term" value="F:metal ion binding"/>
    <property type="evidence" value="ECO:0007669"/>
    <property type="project" value="UniProtKB-UniRule"/>
</dbReference>
<evidence type="ECO:0000256" key="3">
    <source>
        <dbReference type="ARBA" id="ARBA00022723"/>
    </source>
</evidence>
<dbReference type="InterPro" id="IPR027268">
    <property type="entry name" value="Peptidase_M4/M1_CTD_sf"/>
</dbReference>
<evidence type="ECO:0000256" key="8">
    <source>
        <dbReference type="RuleBase" id="RU366073"/>
    </source>
</evidence>
<dbReference type="GO" id="GO:0004222">
    <property type="term" value="F:metalloendopeptidase activity"/>
    <property type="evidence" value="ECO:0007669"/>
    <property type="project" value="UniProtKB-UniRule"/>
</dbReference>
<evidence type="ECO:0000313" key="11">
    <source>
        <dbReference type="EMBL" id="MDG4695775.1"/>
    </source>
</evidence>
<dbReference type="RefSeq" id="WP_071548205.1">
    <property type="nucleotide sequence ID" value="NZ_JARRYG010000004.1"/>
</dbReference>
<dbReference type="InterPro" id="IPR013856">
    <property type="entry name" value="Peptidase_M4_domain"/>
</dbReference>
<dbReference type="Gene3D" id="1.10.390.10">
    <property type="entry name" value="Neutral Protease Domain 2"/>
    <property type="match status" value="1"/>
</dbReference>
<dbReference type="Gene3D" id="3.10.170.10">
    <property type="match status" value="1"/>
</dbReference>
<dbReference type="EMBL" id="JARRYG010000004">
    <property type="protein sequence ID" value="MDG4695775.1"/>
    <property type="molecule type" value="Genomic_DNA"/>
</dbReference>
<gene>
    <name evidence="11" type="ORF">P7V44_05920</name>
    <name evidence="12" type="ORF">Q5E86_16735</name>
</gene>
<proteinExistence type="inferred from homology"/>
<dbReference type="Pfam" id="PF02868">
    <property type="entry name" value="Peptidase_M4_C"/>
    <property type="match status" value="1"/>
</dbReference>